<keyword evidence="2" id="KW-1185">Reference proteome</keyword>
<name>A0AAV4Y8D0_CAEEX</name>
<dbReference type="EMBL" id="BPLR01018842">
    <property type="protein sequence ID" value="GIZ02681.1"/>
    <property type="molecule type" value="Genomic_DNA"/>
</dbReference>
<evidence type="ECO:0000313" key="2">
    <source>
        <dbReference type="Proteomes" id="UP001054945"/>
    </source>
</evidence>
<organism evidence="1 2">
    <name type="scientific">Caerostris extrusa</name>
    <name type="common">Bark spider</name>
    <name type="synonym">Caerostris bankana</name>
    <dbReference type="NCBI Taxonomy" id="172846"/>
    <lineage>
        <taxon>Eukaryota</taxon>
        <taxon>Metazoa</taxon>
        <taxon>Ecdysozoa</taxon>
        <taxon>Arthropoda</taxon>
        <taxon>Chelicerata</taxon>
        <taxon>Arachnida</taxon>
        <taxon>Araneae</taxon>
        <taxon>Araneomorphae</taxon>
        <taxon>Entelegynae</taxon>
        <taxon>Araneoidea</taxon>
        <taxon>Araneidae</taxon>
        <taxon>Caerostris</taxon>
    </lineage>
</organism>
<proteinExistence type="predicted"/>
<protein>
    <submittedName>
        <fullName evidence="1">Uncharacterized protein</fullName>
    </submittedName>
</protein>
<accession>A0AAV4Y8D0</accession>
<sequence>MIIRSPGWMVIIYQEWQEIPWSGSKSKPKKRDEKRKKKGNTLGKVWRRDKKVWKKKKVQEGSTLTFLPLRAVRLFCPPWDLWVSTETTESVRVSGELRWGKKNWKNNPGFFVSCSYFFCSG</sequence>
<gene>
    <name evidence="1" type="ORF">CEXT_578141</name>
</gene>
<evidence type="ECO:0000313" key="1">
    <source>
        <dbReference type="EMBL" id="GIZ02681.1"/>
    </source>
</evidence>
<reference evidence="1 2" key="1">
    <citation type="submission" date="2021-06" db="EMBL/GenBank/DDBJ databases">
        <title>Caerostris extrusa draft genome.</title>
        <authorList>
            <person name="Kono N."/>
            <person name="Arakawa K."/>
        </authorList>
    </citation>
    <scope>NUCLEOTIDE SEQUENCE [LARGE SCALE GENOMIC DNA]</scope>
</reference>
<dbReference type="AlphaFoldDB" id="A0AAV4Y8D0"/>
<comment type="caution">
    <text evidence="1">The sequence shown here is derived from an EMBL/GenBank/DDBJ whole genome shotgun (WGS) entry which is preliminary data.</text>
</comment>
<dbReference type="Proteomes" id="UP001054945">
    <property type="component" value="Unassembled WGS sequence"/>
</dbReference>